<protein>
    <submittedName>
        <fullName evidence="2">Uncharacterized protein</fullName>
    </submittedName>
</protein>
<sequence length="153" mass="18451">MADERPNMPIPEETLNLLLERLEAVERHVADGRGLLEDSRRYFQELRQKELELLQKDLEIERLKRDLYYQKKLCEKEMEARSNALEEKCRFLEKDLEARITRERELFERRLAAEQGLWAERLAGEQEECARRLADAKRSEGFWARLIRMLTWS</sequence>
<dbReference type="STRING" id="335543.Sfum_2765"/>
<proteinExistence type="predicted"/>
<reference evidence="2 3" key="1">
    <citation type="submission" date="2006-10" db="EMBL/GenBank/DDBJ databases">
        <title>Complete sequence of Syntrophobacter fumaroxidans MPOB.</title>
        <authorList>
            <consortium name="US DOE Joint Genome Institute"/>
            <person name="Copeland A."/>
            <person name="Lucas S."/>
            <person name="Lapidus A."/>
            <person name="Barry K."/>
            <person name="Detter J.C."/>
            <person name="Glavina del Rio T."/>
            <person name="Hammon N."/>
            <person name="Israni S."/>
            <person name="Pitluck S."/>
            <person name="Goltsman E.G."/>
            <person name="Martinez M."/>
            <person name="Schmutz J."/>
            <person name="Larimer F."/>
            <person name="Land M."/>
            <person name="Hauser L."/>
            <person name="Kyrpides N."/>
            <person name="Kim E."/>
            <person name="Boone D.R."/>
            <person name="Brockman F."/>
            <person name="Culley D."/>
            <person name="Ferry J."/>
            <person name="Gunsalus R."/>
            <person name="McInerney M.J."/>
            <person name="Morrison M."/>
            <person name="Plugge C."/>
            <person name="Rohlin L."/>
            <person name="Scholten J."/>
            <person name="Sieber J."/>
            <person name="Stams A.J.M."/>
            <person name="Worm P."/>
            <person name="Henstra A.M."/>
            <person name="Richardson P."/>
        </authorList>
    </citation>
    <scope>NUCLEOTIDE SEQUENCE [LARGE SCALE GENOMIC DNA]</scope>
    <source>
        <strain evidence="3">DSM 10017 / MPOB</strain>
    </source>
</reference>
<keyword evidence="1" id="KW-0175">Coiled coil</keyword>
<evidence type="ECO:0000256" key="1">
    <source>
        <dbReference type="SAM" id="Coils"/>
    </source>
</evidence>
<name>A0LLZ1_SYNFM</name>
<evidence type="ECO:0000313" key="2">
    <source>
        <dbReference type="EMBL" id="ABK18443.1"/>
    </source>
</evidence>
<dbReference type="AlphaFoldDB" id="A0LLZ1"/>
<evidence type="ECO:0000313" key="3">
    <source>
        <dbReference type="Proteomes" id="UP000001784"/>
    </source>
</evidence>
<accession>A0LLZ1</accession>
<dbReference type="Proteomes" id="UP000001784">
    <property type="component" value="Chromosome"/>
</dbReference>
<keyword evidence="3" id="KW-1185">Reference proteome</keyword>
<dbReference type="HOGENOM" id="CLU_1712364_0_0_7"/>
<organism evidence="2 3">
    <name type="scientific">Syntrophobacter fumaroxidans (strain DSM 10017 / MPOB)</name>
    <dbReference type="NCBI Taxonomy" id="335543"/>
    <lineage>
        <taxon>Bacteria</taxon>
        <taxon>Pseudomonadati</taxon>
        <taxon>Thermodesulfobacteriota</taxon>
        <taxon>Syntrophobacteria</taxon>
        <taxon>Syntrophobacterales</taxon>
        <taxon>Syntrophobacteraceae</taxon>
        <taxon>Syntrophobacter</taxon>
    </lineage>
</organism>
<dbReference type="KEGG" id="sfu:Sfum_2765"/>
<dbReference type="RefSeq" id="WP_011699610.1">
    <property type="nucleotide sequence ID" value="NC_008554.1"/>
</dbReference>
<dbReference type="EMBL" id="CP000478">
    <property type="protein sequence ID" value="ABK18443.1"/>
    <property type="molecule type" value="Genomic_DNA"/>
</dbReference>
<feature type="coiled-coil region" evidence="1">
    <location>
        <begin position="46"/>
        <end position="95"/>
    </location>
</feature>
<gene>
    <name evidence="2" type="ordered locus">Sfum_2765</name>
</gene>
<dbReference type="InParanoid" id="A0LLZ1"/>